<dbReference type="STRING" id="133381.A0A2T9Y171"/>
<comment type="caution">
    <text evidence="1">The sequence shown here is derived from an EMBL/GenBank/DDBJ whole genome shotgun (WGS) entry which is preliminary data.</text>
</comment>
<sequence>MGPTEQLPIKELTSKMCWLIAVCGMLRASDIHRINDDKTVLGSDYVESTVVAPKEKRKGQIIEKPCKIKAHAKKLLCLVTAYKVYKNTVAINKCQRAHENNKELILNHLVRHINDHKKPLTIDSITRNIRNVSKLINYGKTKPIPKARAIGATVAASSGIAPDVIVSQAFWSGDENKNFWTATSQVLAGHRLNITVKNKNKTLSHQTVVISDTKPRSNLNRLPSLWKYCISCRDLFKGNNDTEYYSNSPEEKFSCSVYNSELTKKIQFSYYQTNQMRNKNIQTAFDTLKISEFSEETNKVICFFKLGKKVLSYEVSKDLYN</sequence>
<reference evidence="1 2" key="1">
    <citation type="journal article" date="2018" name="MBio">
        <title>Comparative Genomics Reveals the Core Gene Toolbox for the Fungus-Insect Symbiosis.</title>
        <authorList>
            <person name="Wang Y."/>
            <person name="Stata M."/>
            <person name="Wang W."/>
            <person name="Stajich J.E."/>
            <person name="White M.M."/>
            <person name="Moncalvo J.M."/>
        </authorList>
    </citation>
    <scope>NUCLEOTIDE SEQUENCE [LARGE SCALE GENOMIC DNA]</scope>
    <source>
        <strain evidence="1 2">SC-DP-2</strain>
    </source>
</reference>
<accession>A0A2T9Y171</accession>
<protein>
    <submittedName>
        <fullName evidence="1">Uncharacterized protein</fullName>
    </submittedName>
</protein>
<dbReference type="OrthoDB" id="2400069at2759"/>
<gene>
    <name evidence="1" type="ORF">BB560_006806</name>
</gene>
<evidence type="ECO:0000313" key="2">
    <source>
        <dbReference type="Proteomes" id="UP000245609"/>
    </source>
</evidence>
<dbReference type="Proteomes" id="UP000245609">
    <property type="component" value="Unassembled WGS sequence"/>
</dbReference>
<evidence type="ECO:0000313" key="1">
    <source>
        <dbReference type="EMBL" id="PVU86099.1"/>
    </source>
</evidence>
<dbReference type="AlphaFoldDB" id="A0A2T9Y171"/>
<keyword evidence="2" id="KW-1185">Reference proteome</keyword>
<dbReference type="EMBL" id="MBFS01003536">
    <property type="protein sequence ID" value="PVU86099.1"/>
    <property type="molecule type" value="Genomic_DNA"/>
</dbReference>
<feature type="non-terminal residue" evidence="1">
    <location>
        <position position="1"/>
    </location>
</feature>
<organism evidence="1 2">
    <name type="scientific">Smittium megazygosporum</name>
    <dbReference type="NCBI Taxonomy" id="133381"/>
    <lineage>
        <taxon>Eukaryota</taxon>
        <taxon>Fungi</taxon>
        <taxon>Fungi incertae sedis</taxon>
        <taxon>Zoopagomycota</taxon>
        <taxon>Kickxellomycotina</taxon>
        <taxon>Harpellomycetes</taxon>
        <taxon>Harpellales</taxon>
        <taxon>Legeriomycetaceae</taxon>
        <taxon>Smittium</taxon>
    </lineage>
</organism>
<name>A0A2T9Y171_9FUNG</name>
<proteinExistence type="predicted"/>